<feature type="non-terminal residue" evidence="1">
    <location>
        <position position="1"/>
    </location>
</feature>
<accession>S4PEJ1</accession>
<organism evidence="1">
    <name type="scientific">Pararge aegeria</name>
    <name type="common">speckled wood butterfly</name>
    <dbReference type="NCBI Taxonomy" id="116150"/>
    <lineage>
        <taxon>Eukaryota</taxon>
        <taxon>Metazoa</taxon>
        <taxon>Ecdysozoa</taxon>
        <taxon>Arthropoda</taxon>
        <taxon>Hexapoda</taxon>
        <taxon>Insecta</taxon>
        <taxon>Pterygota</taxon>
        <taxon>Neoptera</taxon>
        <taxon>Endopterygota</taxon>
        <taxon>Lepidoptera</taxon>
        <taxon>Glossata</taxon>
        <taxon>Ditrysia</taxon>
        <taxon>Papilionoidea</taxon>
        <taxon>Nymphalidae</taxon>
        <taxon>Satyrinae</taxon>
        <taxon>Satyrini</taxon>
        <taxon>Parargina</taxon>
        <taxon>Pararge</taxon>
    </lineage>
</organism>
<dbReference type="AlphaFoldDB" id="S4PEJ1"/>
<proteinExistence type="predicted"/>
<protein>
    <submittedName>
        <fullName evidence="1">Uncharacterized protein</fullName>
    </submittedName>
</protein>
<evidence type="ECO:0000313" key="1">
    <source>
        <dbReference type="EMBL" id="JAA89354.1"/>
    </source>
</evidence>
<reference evidence="1" key="1">
    <citation type="journal article" date="2013" name="BMC Genomics">
        <title>Unscrambling butterfly oogenesis.</title>
        <authorList>
            <person name="Carter J.M."/>
            <person name="Baker S.C."/>
            <person name="Pink R."/>
            <person name="Carter D.R."/>
            <person name="Collins A."/>
            <person name="Tomlin J."/>
            <person name="Gibbs M."/>
            <person name="Breuker C.J."/>
        </authorList>
    </citation>
    <scope>NUCLEOTIDE SEQUENCE</scope>
    <source>
        <tissue evidence="1">Ovary</tissue>
    </source>
</reference>
<feature type="non-terminal residue" evidence="1">
    <location>
        <position position="69"/>
    </location>
</feature>
<dbReference type="EMBL" id="GAIX01003206">
    <property type="protein sequence ID" value="JAA89354.1"/>
    <property type="molecule type" value="Transcribed_RNA"/>
</dbReference>
<sequence>KEFLQISKKLGLLSKFLGYLTSLPYAQIPVDILLKTGTLNVGSQKEIFTAPKEKVLENNIALRNYSQPA</sequence>
<reference evidence="1" key="2">
    <citation type="submission" date="2013-05" db="EMBL/GenBank/DDBJ databases">
        <authorList>
            <person name="Carter J.-M."/>
            <person name="Baker S.C."/>
            <person name="Pink R."/>
            <person name="Carter D.R.F."/>
            <person name="Collins A."/>
            <person name="Tomlin J."/>
            <person name="Gibbs M."/>
            <person name="Breuker C.J."/>
        </authorList>
    </citation>
    <scope>NUCLEOTIDE SEQUENCE</scope>
    <source>
        <tissue evidence="1">Ovary</tissue>
    </source>
</reference>
<name>S4PEJ1_9NEOP</name>